<organism evidence="1 2">
    <name type="scientific">Candidatus Beckwithbacteria bacterium CG1_02_47_37</name>
    <dbReference type="NCBI Taxonomy" id="1805034"/>
    <lineage>
        <taxon>Bacteria</taxon>
        <taxon>Candidatus Beckwithiibacteriota</taxon>
    </lineage>
</organism>
<accession>A0A1J4RRX3</accession>
<gene>
    <name evidence="1" type="ORF">AUJ59_02430</name>
</gene>
<name>A0A1J4RRX3_9BACT</name>
<evidence type="ECO:0000313" key="1">
    <source>
        <dbReference type="EMBL" id="OIN89122.1"/>
    </source>
</evidence>
<evidence type="ECO:0000313" key="2">
    <source>
        <dbReference type="Proteomes" id="UP000183144"/>
    </source>
</evidence>
<dbReference type="EMBL" id="MNUI01000042">
    <property type="protein sequence ID" value="OIN89122.1"/>
    <property type="molecule type" value="Genomic_DNA"/>
</dbReference>
<protein>
    <recommendedName>
        <fullName evidence="3">POTRA domain-containing protein</fullName>
    </recommendedName>
</protein>
<reference evidence="1 2" key="1">
    <citation type="journal article" date="2016" name="Environ. Microbiol.">
        <title>Genomic resolution of a cold subsurface aquifer community provides metabolic insights for novel microbes adapted to high CO concentrations.</title>
        <authorList>
            <person name="Probst A.J."/>
            <person name="Castelle C.J."/>
            <person name="Singh A."/>
            <person name="Brown C.T."/>
            <person name="Anantharaman K."/>
            <person name="Sharon I."/>
            <person name="Hug L.A."/>
            <person name="Burstein D."/>
            <person name="Emerson J.B."/>
            <person name="Thomas B.C."/>
            <person name="Banfield J.F."/>
        </authorList>
    </citation>
    <scope>NUCLEOTIDE SEQUENCE [LARGE SCALE GENOMIC DNA]</scope>
    <source>
        <strain evidence="1">CG1_02_47_37</strain>
    </source>
</reference>
<dbReference type="AlphaFoldDB" id="A0A1J4RRX3"/>
<evidence type="ECO:0008006" key="3">
    <source>
        <dbReference type="Google" id="ProtNLM"/>
    </source>
</evidence>
<proteinExistence type="predicted"/>
<dbReference type="Proteomes" id="UP000183144">
    <property type="component" value="Unassembled WGS sequence"/>
</dbReference>
<dbReference type="STRING" id="1805034.AUJ59_02430"/>
<comment type="caution">
    <text evidence="1">The sequence shown here is derived from an EMBL/GenBank/DDBJ whole genome shotgun (WGS) entry which is preliminary data.</text>
</comment>
<sequence>MFKLVSVVILLAAAVGLGQRGYFKVRHIDCRLNHYPCPLQLEPVLLSFVGRNIFSLSSGSVSRQIMSFDPTLTEIKISKRLPSRLLIDLGRRLPVAAIKVEPDGPRFYLDKTGFVYLPPTLVNQPLVEVIWPKELSLVEGESVLSLDLARLVNTLAAYYVTFSQIIRQTDETYLVKTVSGPEALILAGADFAPAVASLQFILSNIKIGEPVPTKIDLRFDKPILTY</sequence>